<evidence type="ECO:0000313" key="9">
    <source>
        <dbReference type="EMBL" id="EIY98812.1"/>
    </source>
</evidence>
<dbReference type="RefSeq" id="WP_005800467.1">
    <property type="nucleotide sequence ID" value="NZ_JH724193.1"/>
</dbReference>
<feature type="transmembrane region" description="Helical" evidence="8">
    <location>
        <begin position="234"/>
        <end position="254"/>
    </location>
</feature>
<sequence length="508" mass="56412">MGDKILNNWYKHNLVFFWTILIALAVVVFGALYSMRLSNISSDLMNFVSYNFGWFYILSIVAFIGFLFFISISKYGKIKLGEDNDEPEFSTFSWYAMLFCGSTGIGLVFWSIAEPLSHYAAPPVGITPASMEAIDFSLRTCYLHWGITQWVCFAIVGLGVAFFHFRKGTNFQLSNILSPLVGKKHIDGWFGKLIDGFAVVVSFAGIATSLGLGVSQICGGLDYLFGIERTNQTMLTIIMLVTMVFIVSAITGVYKGIKILSNLNTYIALALLIIVFIVGPKITILNNLTNSVGLHIQYMVKDLFMTNAFGDNSWIMNWRVFYYAWFVAWTPFVGMFLARISKGRTVREFIVGVVIVPSIFTIIWLAVFSAIALASVKGWDVASVQRLVTSPETAVFIVFSKYPLAKLISLMIINLLAIFFITSADSATYSLSVMTSNGNIAPPTYKKVTWGVVVAAIAYILLSAGSLKPLQVISIAASLPFLFVMIAMMPAILKEMRRDKKVQKNREG</sequence>
<reference evidence="9 10" key="1">
    <citation type="submission" date="2012-02" db="EMBL/GenBank/DDBJ databases">
        <title>The Genome Sequence of Bacteroides fragilis CL05T12C13.</title>
        <authorList>
            <consortium name="The Broad Institute Genome Sequencing Platform"/>
            <person name="Earl A."/>
            <person name="Ward D."/>
            <person name="Feldgarden M."/>
            <person name="Gevers D."/>
            <person name="Zitomersky N.L."/>
            <person name="Coyne M.J."/>
            <person name="Comstock L.E."/>
            <person name="Young S.K."/>
            <person name="Zeng Q."/>
            <person name="Gargeya S."/>
            <person name="Fitzgerald M."/>
            <person name="Haas B."/>
            <person name="Abouelleil A."/>
            <person name="Alvarado L."/>
            <person name="Arachchi H.M."/>
            <person name="Berlin A."/>
            <person name="Chapman S.B."/>
            <person name="Gearin G."/>
            <person name="Goldberg J."/>
            <person name="Griggs A."/>
            <person name="Gujja S."/>
            <person name="Hansen M."/>
            <person name="Heiman D."/>
            <person name="Howarth C."/>
            <person name="Larimer J."/>
            <person name="Lui A."/>
            <person name="MacDonald P.J.P."/>
            <person name="McCowen C."/>
            <person name="Montmayeur A."/>
            <person name="Murphy C."/>
            <person name="Neiman D."/>
            <person name="Pearson M."/>
            <person name="Priest M."/>
            <person name="Roberts A."/>
            <person name="Saif S."/>
            <person name="Shea T."/>
            <person name="Sisk P."/>
            <person name="Stolte C."/>
            <person name="Sykes S."/>
            <person name="Wortman J."/>
            <person name="Nusbaum C."/>
            <person name="Birren B."/>
        </authorList>
    </citation>
    <scope>NUCLEOTIDE SEQUENCE [LARGE SCALE GENOMIC DNA]</scope>
    <source>
        <strain evidence="9 10">CL05T12C13</strain>
    </source>
</reference>
<organism evidence="9 10">
    <name type="scientific">Bacteroides fragilis CL05T12C13</name>
    <dbReference type="NCBI Taxonomy" id="997881"/>
    <lineage>
        <taxon>Bacteria</taxon>
        <taxon>Pseudomonadati</taxon>
        <taxon>Bacteroidota</taxon>
        <taxon>Bacteroidia</taxon>
        <taxon>Bacteroidales</taxon>
        <taxon>Bacteroidaceae</taxon>
        <taxon>Bacteroides</taxon>
    </lineage>
</organism>
<feature type="transmembrane region" description="Helical" evidence="8">
    <location>
        <begin position="12"/>
        <end position="33"/>
    </location>
</feature>
<feature type="transmembrane region" description="Helical" evidence="8">
    <location>
        <begin position="266"/>
        <end position="284"/>
    </location>
</feature>
<dbReference type="AlphaFoldDB" id="I9BG69"/>
<keyword evidence="6 8" id="KW-1133">Transmembrane helix</keyword>
<dbReference type="NCBIfam" id="TIGR00842">
    <property type="entry name" value="bcct"/>
    <property type="match status" value="1"/>
</dbReference>
<feature type="transmembrane region" description="Helical" evidence="8">
    <location>
        <begin position="53"/>
        <end position="72"/>
    </location>
</feature>
<feature type="transmembrane region" description="Helical" evidence="8">
    <location>
        <begin position="320"/>
        <end position="338"/>
    </location>
</feature>
<evidence type="ECO:0000256" key="3">
    <source>
        <dbReference type="ARBA" id="ARBA00022448"/>
    </source>
</evidence>
<feature type="transmembrane region" description="Helical" evidence="8">
    <location>
        <begin position="147"/>
        <end position="165"/>
    </location>
</feature>
<keyword evidence="5 8" id="KW-0812">Transmembrane</keyword>
<dbReference type="Proteomes" id="UP000003917">
    <property type="component" value="Unassembled WGS sequence"/>
</dbReference>
<dbReference type="Pfam" id="PF02028">
    <property type="entry name" value="BCCT"/>
    <property type="match status" value="1"/>
</dbReference>
<dbReference type="HOGENOM" id="CLU_010118_5_0_10"/>
<feature type="transmembrane region" description="Helical" evidence="8">
    <location>
        <begin position="407"/>
        <end position="427"/>
    </location>
</feature>
<name>I9BG69_BACFG</name>
<feature type="transmembrane region" description="Helical" evidence="8">
    <location>
        <begin position="350"/>
        <end position="374"/>
    </location>
</feature>
<dbReference type="PATRIC" id="fig|997881.3.peg.1951"/>
<feature type="transmembrane region" description="Helical" evidence="8">
    <location>
        <begin position="473"/>
        <end position="493"/>
    </location>
</feature>
<evidence type="ECO:0000256" key="7">
    <source>
        <dbReference type="ARBA" id="ARBA00023136"/>
    </source>
</evidence>
<gene>
    <name evidence="9" type="ORF">HMPREF1080_01862</name>
</gene>
<comment type="similarity">
    <text evidence="2">Belongs to the BCCT transporter (TC 2.A.15) family.</text>
</comment>
<keyword evidence="7 8" id="KW-0472">Membrane</keyword>
<evidence type="ECO:0000256" key="8">
    <source>
        <dbReference type="SAM" id="Phobius"/>
    </source>
</evidence>
<comment type="subcellular location">
    <subcellularLocation>
        <location evidence="1">Cell membrane</location>
        <topology evidence="1">Multi-pass membrane protein</topology>
    </subcellularLocation>
</comment>
<evidence type="ECO:0000313" key="10">
    <source>
        <dbReference type="Proteomes" id="UP000003917"/>
    </source>
</evidence>
<dbReference type="GO" id="GO:0022857">
    <property type="term" value="F:transmembrane transporter activity"/>
    <property type="evidence" value="ECO:0007669"/>
    <property type="project" value="InterPro"/>
</dbReference>
<evidence type="ECO:0000256" key="2">
    <source>
        <dbReference type="ARBA" id="ARBA00005658"/>
    </source>
</evidence>
<dbReference type="PANTHER" id="PTHR30047">
    <property type="entry name" value="HIGH-AFFINITY CHOLINE TRANSPORT PROTEIN-RELATED"/>
    <property type="match status" value="1"/>
</dbReference>
<evidence type="ECO:0000256" key="1">
    <source>
        <dbReference type="ARBA" id="ARBA00004651"/>
    </source>
</evidence>
<accession>I9BG69</accession>
<feature type="transmembrane region" description="Helical" evidence="8">
    <location>
        <begin position="193"/>
        <end position="214"/>
    </location>
</feature>
<evidence type="ECO:0000256" key="6">
    <source>
        <dbReference type="ARBA" id="ARBA00022989"/>
    </source>
</evidence>
<dbReference type="GO" id="GO:0005886">
    <property type="term" value="C:plasma membrane"/>
    <property type="evidence" value="ECO:0007669"/>
    <property type="project" value="UniProtKB-SubCell"/>
</dbReference>
<protein>
    <submittedName>
        <fullName evidence="9">Betaine/carnitine/choline transporter (BCCT) family transporter</fullName>
    </submittedName>
</protein>
<evidence type="ECO:0000256" key="4">
    <source>
        <dbReference type="ARBA" id="ARBA00022475"/>
    </source>
</evidence>
<keyword evidence="4" id="KW-1003">Cell membrane</keyword>
<dbReference type="PANTHER" id="PTHR30047:SF7">
    <property type="entry name" value="HIGH-AFFINITY CHOLINE TRANSPORT PROTEIN"/>
    <property type="match status" value="1"/>
</dbReference>
<feature type="transmembrane region" description="Helical" evidence="8">
    <location>
        <begin position="448"/>
        <end position="467"/>
    </location>
</feature>
<dbReference type="InterPro" id="IPR000060">
    <property type="entry name" value="BCCT_transptr"/>
</dbReference>
<keyword evidence="3" id="KW-0813">Transport</keyword>
<evidence type="ECO:0000256" key="5">
    <source>
        <dbReference type="ARBA" id="ARBA00022692"/>
    </source>
</evidence>
<comment type="caution">
    <text evidence="9">The sequence shown here is derived from an EMBL/GenBank/DDBJ whole genome shotgun (WGS) entry which is preliminary data.</text>
</comment>
<dbReference type="EMBL" id="AGXP01000022">
    <property type="protein sequence ID" value="EIY98812.1"/>
    <property type="molecule type" value="Genomic_DNA"/>
</dbReference>
<proteinExistence type="inferred from homology"/>
<feature type="transmembrane region" description="Helical" evidence="8">
    <location>
        <begin position="92"/>
        <end position="113"/>
    </location>
</feature>